<dbReference type="AlphaFoldDB" id="A0A9P9X734"/>
<feature type="region of interest" description="Disordered" evidence="1">
    <location>
        <begin position="107"/>
        <end position="140"/>
    </location>
</feature>
<keyword evidence="3" id="KW-1185">Reference proteome</keyword>
<protein>
    <submittedName>
        <fullName evidence="2">Uncharacterized protein</fullName>
    </submittedName>
</protein>
<evidence type="ECO:0000313" key="3">
    <source>
        <dbReference type="Proteomes" id="UP001056436"/>
    </source>
</evidence>
<evidence type="ECO:0000313" key="2">
    <source>
        <dbReference type="EMBL" id="KAI3539981.1"/>
    </source>
</evidence>
<dbReference type="EMBL" id="SDAQ01000094">
    <property type="protein sequence ID" value="KAI3539981.1"/>
    <property type="molecule type" value="Genomic_DNA"/>
</dbReference>
<gene>
    <name evidence="2" type="ORF">CABS02_11235</name>
</gene>
<evidence type="ECO:0000256" key="1">
    <source>
        <dbReference type="SAM" id="MobiDB-lite"/>
    </source>
</evidence>
<accession>A0A9P9X734</accession>
<dbReference type="Proteomes" id="UP001056436">
    <property type="component" value="Unassembled WGS sequence"/>
</dbReference>
<organism evidence="2 3">
    <name type="scientific">Colletotrichum abscissum</name>
    <dbReference type="NCBI Taxonomy" id="1671311"/>
    <lineage>
        <taxon>Eukaryota</taxon>
        <taxon>Fungi</taxon>
        <taxon>Dikarya</taxon>
        <taxon>Ascomycota</taxon>
        <taxon>Pezizomycotina</taxon>
        <taxon>Sordariomycetes</taxon>
        <taxon>Hypocreomycetidae</taxon>
        <taxon>Glomerellales</taxon>
        <taxon>Glomerellaceae</taxon>
        <taxon>Colletotrichum</taxon>
        <taxon>Colletotrichum acutatum species complex</taxon>
    </lineage>
</organism>
<name>A0A9P9X734_9PEZI</name>
<reference evidence="2" key="1">
    <citation type="submission" date="2019-01" db="EMBL/GenBank/DDBJ databases">
        <title>Colletotrichum abscissum LGMF1257.</title>
        <authorList>
            <person name="Baroncelli R."/>
        </authorList>
    </citation>
    <scope>NUCLEOTIDE SEQUENCE</scope>
    <source>
        <strain evidence="2">Ca142</strain>
    </source>
</reference>
<sequence length="140" mass="15283">MRTRPQDSLFRGACGRNVGPSAPGCATFMLGSGSRVWLDVAERPWASANSPRPAVTVQRRFRAHPHQSTELSQGCISIFFSRFPRRSRSRLTTNQLPVVRFPSQTSRCCKSPARQVPDVARKGETSALGSTAAPPISKTS</sequence>
<proteinExistence type="predicted"/>
<comment type="caution">
    <text evidence="2">The sequence shown here is derived from an EMBL/GenBank/DDBJ whole genome shotgun (WGS) entry which is preliminary data.</text>
</comment>